<reference evidence="1 2" key="2">
    <citation type="submission" date="2020-03" db="EMBL/GenBank/DDBJ databases">
        <authorList>
            <person name="Ichikawa N."/>
            <person name="Kimura A."/>
            <person name="Kitahashi Y."/>
            <person name="Uohara A."/>
        </authorList>
    </citation>
    <scope>NUCLEOTIDE SEQUENCE [LARGE SCALE GENOMIC DNA]</scope>
    <source>
        <strain evidence="1 2">NBRC 108639</strain>
    </source>
</reference>
<dbReference type="EMBL" id="BLPF01000005">
    <property type="protein sequence ID" value="GFJ86299.1"/>
    <property type="molecule type" value="Genomic_DNA"/>
</dbReference>
<name>A0A6V8KVI0_9ACTN</name>
<evidence type="ECO:0000313" key="2">
    <source>
        <dbReference type="Proteomes" id="UP000482800"/>
    </source>
</evidence>
<keyword evidence="2" id="KW-1185">Reference proteome</keyword>
<organism evidence="1 2">
    <name type="scientific">Phytohabitans houttuyneae</name>
    <dbReference type="NCBI Taxonomy" id="1076126"/>
    <lineage>
        <taxon>Bacteria</taxon>
        <taxon>Bacillati</taxon>
        <taxon>Actinomycetota</taxon>
        <taxon>Actinomycetes</taxon>
        <taxon>Micromonosporales</taxon>
        <taxon>Micromonosporaceae</taxon>
    </lineage>
</organism>
<accession>A0A6V8KVI0</accession>
<sequence length="163" mass="17640">MAAPTVATFATNAPTAATALAGADALALVGGGLLTAELARRYALHSAARPKTLPSPAAAELEDALRKWIPDLLTSPLYGPETQLWLHKLLREHPHRAASAMRKMDKTTVRRALRELDEVDPVAARLLRMARSYSGRLLMLVSDELVRVSQLLRGAAESLGRDK</sequence>
<proteinExistence type="predicted"/>
<dbReference type="AlphaFoldDB" id="A0A6V8KVI0"/>
<reference evidence="1 2" key="1">
    <citation type="submission" date="2020-03" db="EMBL/GenBank/DDBJ databases">
        <title>Whole genome shotgun sequence of Phytohabitans houttuyneae NBRC 108639.</title>
        <authorList>
            <person name="Komaki H."/>
            <person name="Tamura T."/>
        </authorList>
    </citation>
    <scope>NUCLEOTIDE SEQUENCE [LARGE SCALE GENOMIC DNA]</scope>
    <source>
        <strain evidence="1 2">NBRC 108639</strain>
    </source>
</reference>
<evidence type="ECO:0000313" key="1">
    <source>
        <dbReference type="EMBL" id="GFJ86299.1"/>
    </source>
</evidence>
<comment type="caution">
    <text evidence="1">The sequence shown here is derived from an EMBL/GenBank/DDBJ whole genome shotgun (WGS) entry which is preliminary data.</text>
</comment>
<protein>
    <submittedName>
        <fullName evidence="1">Uncharacterized protein</fullName>
    </submittedName>
</protein>
<dbReference type="Proteomes" id="UP000482800">
    <property type="component" value="Unassembled WGS sequence"/>
</dbReference>
<gene>
    <name evidence="1" type="ORF">Phou_104790</name>
</gene>